<dbReference type="InterPro" id="IPR046539">
    <property type="entry name" value="DUF6604"/>
</dbReference>
<dbReference type="Pfam" id="PF20253">
    <property type="entry name" value="DUF6604"/>
    <property type="match status" value="1"/>
</dbReference>
<organism evidence="2 3">
    <name type="scientific">Aspergillus fijiensis CBS 313.89</name>
    <dbReference type="NCBI Taxonomy" id="1448319"/>
    <lineage>
        <taxon>Eukaryota</taxon>
        <taxon>Fungi</taxon>
        <taxon>Dikarya</taxon>
        <taxon>Ascomycota</taxon>
        <taxon>Pezizomycotina</taxon>
        <taxon>Eurotiomycetes</taxon>
        <taxon>Eurotiomycetidae</taxon>
        <taxon>Eurotiales</taxon>
        <taxon>Aspergillaceae</taxon>
        <taxon>Aspergillus</taxon>
    </lineage>
</organism>
<dbReference type="RefSeq" id="XP_040805794.1">
    <property type="nucleotide sequence ID" value="XM_040948242.1"/>
</dbReference>
<dbReference type="Proteomes" id="UP000249789">
    <property type="component" value="Unassembled WGS sequence"/>
</dbReference>
<dbReference type="OrthoDB" id="10507818at2759"/>
<evidence type="ECO:0000259" key="1">
    <source>
        <dbReference type="Pfam" id="PF20253"/>
    </source>
</evidence>
<proteinExistence type="predicted"/>
<dbReference type="EMBL" id="KZ824624">
    <property type="protein sequence ID" value="RAK81784.1"/>
    <property type="molecule type" value="Genomic_DNA"/>
</dbReference>
<dbReference type="AlphaFoldDB" id="A0A8G1W607"/>
<dbReference type="GeneID" id="63865575"/>
<gene>
    <name evidence="2" type="ORF">BO72DRAFT_492014</name>
</gene>
<feature type="domain" description="DUF6604" evidence="1">
    <location>
        <begin position="19"/>
        <end position="133"/>
    </location>
</feature>
<evidence type="ECO:0000313" key="2">
    <source>
        <dbReference type="EMBL" id="RAK81784.1"/>
    </source>
</evidence>
<accession>A0A8G1W607</accession>
<protein>
    <recommendedName>
        <fullName evidence="1">DUF6604 domain-containing protein</fullName>
    </recommendedName>
</protein>
<sequence>MATSQPIIWVRQYEYHYQEMKNSTNQVATWLKRNYEENHRRLPQRNPEYPLDVGQYIHCATFLRDLRSPGIEFPREFTASLHYAIWARLHRVEIEYPQRRNWNKGQRRKFESHVHFLLVLMEVHDILLQRSNQDPLRYCRDCADHEPKQLASANFPWRPTGQFHLKLKLTFSVARGLAARFFRAKQS</sequence>
<name>A0A8G1W607_9EURO</name>
<dbReference type="VEuPathDB" id="FungiDB:BO72DRAFT_492014"/>
<keyword evidence="3" id="KW-1185">Reference proteome</keyword>
<reference evidence="2 3" key="1">
    <citation type="submission" date="2018-02" db="EMBL/GenBank/DDBJ databases">
        <title>The genomes of Aspergillus section Nigri reveals drivers in fungal speciation.</title>
        <authorList>
            <consortium name="DOE Joint Genome Institute"/>
            <person name="Vesth T.C."/>
            <person name="Nybo J."/>
            <person name="Theobald S."/>
            <person name="Brandl J."/>
            <person name="Frisvad J.C."/>
            <person name="Nielsen K.F."/>
            <person name="Lyhne E.K."/>
            <person name="Kogle M.E."/>
            <person name="Kuo A."/>
            <person name="Riley R."/>
            <person name="Clum A."/>
            <person name="Nolan M."/>
            <person name="Lipzen A."/>
            <person name="Salamov A."/>
            <person name="Henrissat B."/>
            <person name="Wiebenga A."/>
            <person name="De vries R.P."/>
            <person name="Grigoriev I.V."/>
            <person name="Mortensen U.H."/>
            <person name="Andersen M.R."/>
            <person name="Baker S.E."/>
        </authorList>
    </citation>
    <scope>NUCLEOTIDE SEQUENCE [LARGE SCALE GENOMIC DNA]</scope>
    <source>
        <strain evidence="2 3">CBS 313.89</strain>
    </source>
</reference>
<evidence type="ECO:0000313" key="3">
    <source>
        <dbReference type="Proteomes" id="UP000249789"/>
    </source>
</evidence>